<evidence type="ECO:0000256" key="6">
    <source>
        <dbReference type="ARBA" id="ARBA00023054"/>
    </source>
</evidence>
<dbReference type="SMART" id="SM00365">
    <property type="entry name" value="LRR_SD22"/>
    <property type="match status" value="4"/>
</dbReference>
<dbReference type="EMBL" id="OW240922">
    <property type="protein sequence ID" value="CAH2322666.1"/>
    <property type="molecule type" value="Genomic_DNA"/>
</dbReference>
<dbReference type="InterPro" id="IPR003591">
    <property type="entry name" value="Leu-rich_rpt_typical-subtyp"/>
</dbReference>
<evidence type="ECO:0000256" key="1">
    <source>
        <dbReference type="ARBA" id="ARBA00004611"/>
    </source>
</evidence>
<evidence type="ECO:0000256" key="10">
    <source>
        <dbReference type="ARBA" id="ARBA00071477"/>
    </source>
</evidence>
<evidence type="ECO:0000256" key="7">
    <source>
        <dbReference type="ARBA" id="ARBA00023069"/>
    </source>
</evidence>
<keyword evidence="8" id="KW-0206">Cytoskeleton</keyword>
<reference evidence="13" key="1">
    <citation type="submission" date="2022-03" db="EMBL/GenBank/DDBJ databases">
        <authorList>
            <person name="Alioto T."/>
            <person name="Alioto T."/>
            <person name="Gomez Garrido J."/>
        </authorList>
    </citation>
    <scope>NUCLEOTIDE SEQUENCE</scope>
</reference>
<dbReference type="EMBL" id="OW240922">
    <property type="protein sequence ID" value="CAH2322659.1"/>
    <property type="molecule type" value="Genomic_DNA"/>
</dbReference>
<dbReference type="Gene3D" id="3.80.10.10">
    <property type="entry name" value="Ribonuclease Inhibitor"/>
    <property type="match status" value="2"/>
</dbReference>
<evidence type="ECO:0000256" key="5">
    <source>
        <dbReference type="ARBA" id="ARBA00022846"/>
    </source>
</evidence>
<evidence type="ECO:0000256" key="11">
    <source>
        <dbReference type="SAM" id="Coils"/>
    </source>
</evidence>
<keyword evidence="15" id="KW-1185">Reference proteome</keyword>
<feature type="coiled-coil region" evidence="11">
    <location>
        <begin position="312"/>
        <end position="346"/>
    </location>
</feature>
<keyword evidence="2" id="KW-0963">Cytoplasm</keyword>
<sequence length="346" mass="39290">MSDAEDEVLEEEEQETEEPQSGANPDVTLDPDDNEEEEKDKEEEGAEEPEPEEELPHVPITEEMLKEGLSLLCKTGNGLAHAFVKLEIKEKELTDISPVQSFIHLRYVDFSQNALRDISPVAALTHLLSLRLDQNQLLNVAGLGELPYLQIASLAQNRIQTLQGLALPRLESLNLIGNELRTVDSLDCSKLCSLHTLELRGNQLQSTAGLNLPNLRELYLAQNNIKSLEGLEYLVHLTSLHLRDNQLEILDGFSEKMQALQYLNIRGNLVSNLLEIPKLQCLPMLRALVLRENPCDEEEGYRMEVLIALPNLQRLDKEFFEEEERMEAAETLKTRLEEKMEESMTE</sequence>
<dbReference type="InterPro" id="IPR050836">
    <property type="entry name" value="SDS22/Internalin_LRR"/>
</dbReference>
<dbReference type="PANTHER" id="PTHR46652:SF8">
    <property type="entry name" value="LEUCINE RICH REPEAT CONTAINING 23"/>
    <property type="match status" value="1"/>
</dbReference>
<feature type="compositionally biased region" description="Acidic residues" evidence="12">
    <location>
        <begin position="1"/>
        <end position="18"/>
    </location>
</feature>
<dbReference type="Proteomes" id="UP001295444">
    <property type="component" value="Chromosome 11"/>
</dbReference>
<keyword evidence="4" id="KW-0677">Repeat</keyword>
<dbReference type="SUPFAM" id="SSF52058">
    <property type="entry name" value="L domain-like"/>
    <property type="match status" value="1"/>
</dbReference>
<name>A0AAD1TFZ0_PELCU</name>
<dbReference type="Pfam" id="PF14580">
    <property type="entry name" value="LRR_9"/>
    <property type="match status" value="1"/>
</dbReference>
<gene>
    <name evidence="14" type="ORF">PECUL_23A014479</name>
    <name evidence="13" type="ORF">PECUL_23A028172</name>
</gene>
<dbReference type="AlphaFoldDB" id="A0AAD1TFZ0"/>
<protein>
    <recommendedName>
        <fullName evidence="10">Leucine-rich repeat-containing protein 23</fullName>
    </recommendedName>
</protein>
<evidence type="ECO:0000256" key="4">
    <source>
        <dbReference type="ARBA" id="ARBA00022737"/>
    </source>
</evidence>
<dbReference type="InterPro" id="IPR001611">
    <property type="entry name" value="Leu-rich_rpt"/>
</dbReference>
<keyword evidence="7" id="KW-0969">Cilium</keyword>
<accession>A0AAD1TFZ0</accession>
<keyword evidence="3" id="KW-0433">Leucine-rich repeat</keyword>
<evidence type="ECO:0000256" key="9">
    <source>
        <dbReference type="ARBA" id="ARBA00023273"/>
    </source>
</evidence>
<keyword evidence="6 11" id="KW-0175">Coiled coil</keyword>
<evidence type="ECO:0000313" key="14">
    <source>
        <dbReference type="EMBL" id="CAH2322666.1"/>
    </source>
</evidence>
<dbReference type="FunFam" id="3.80.10.10:FF:001051">
    <property type="entry name" value="Leucine-rich repeat-containing 23"/>
    <property type="match status" value="1"/>
</dbReference>
<feature type="compositionally biased region" description="Acidic residues" evidence="12">
    <location>
        <begin position="29"/>
        <end position="53"/>
    </location>
</feature>
<evidence type="ECO:0000313" key="13">
    <source>
        <dbReference type="EMBL" id="CAH2322659.1"/>
    </source>
</evidence>
<organism evidence="13 15">
    <name type="scientific">Pelobates cultripes</name>
    <name type="common">Western spadefoot toad</name>
    <dbReference type="NCBI Taxonomy" id="61616"/>
    <lineage>
        <taxon>Eukaryota</taxon>
        <taxon>Metazoa</taxon>
        <taxon>Chordata</taxon>
        <taxon>Craniata</taxon>
        <taxon>Vertebrata</taxon>
        <taxon>Euteleostomi</taxon>
        <taxon>Amphibia</taxon>
        <taxon>Batrachia</taxon>
        <taxon>Anura</taxon>
        <taxon>Pelobatoidea</taxon>
        <taxon>Pelobatidae</taxon>
        <taxon>Pelobates</taxon>
    </lineage>
</organism>
<dbReference type="PROSITE" id="PS51450">
    <property type="entry name" value="LRR"/>
    <property type="match status" value="3"/>
</dbReference>
<comment type="subcellular location">
    <subcellularLocation>
        <location evidence="1">Cytoplasm</location>
        <location evidence="1">Cytoskeleton</location>
        <location evidence="1">Flagellum axoneme</location>
    </subcellularLocation>
</comment>
<proteinExistence type="predicted"/>
<evidence type="ECO:0000256" key="2">
    <source>
        <dbReference type="ARBA" id="ARBA00022490"/>
    </source>
</evidence>
<evidence type="ECO:0000256" key="8">
    <source>
        <dbReference type="ARBA" id="ARBA00023212"/>
    </source>
</evidence>
<evidence type="ECO:0000256" key="12">
    <source>
        <dbReference type="SAM" id="MobiDB-lite"/>
    </source>
</evidence>
<dbReference type="SMART" id="SM00369">
    <property type="entry name" value="LRR_TYP"/>
    <property type="match status" value="4"/>
</dbReference>
<feature type="region of interest" description="Disordered" evidence="12">
    <location>
        <begin position="1"/>
        <end position="58"/>
    </location>
</feature>
<dbReference type="PANTHER" id="PTHR46652">
    <property type="entry name" value="LEUCINE-RICH REPEAT AND IQ DOMAIN-CONTAINING PROTEIN 1-RELATED"/>
    <property type="match status" value="1"/>
</dbReference>
<dbReference type="InterPro" id="IPR032675">
    <property type="entry name" value="LRR_dom_sf"/>
</dbReference>
<evidence type="ECO:0000256" key="3">
    <source>
        <dbReference type="ARBA" id="ARBA00022614"/>
    </source>
</evidence>
<keyword evidence="9" id="KW-0966">Cell projection</keyword>
<evidence type="ECO:0000313" key="15">
    <source>
        <dbReference type="Proteomes" id="UP001295444"/>
    </source>
</evidence>
<keyword evidence="5" id="KW-0282">Flagellum</keyword>